<keyword evidence="2" id="KW-1185">Reference proteome</keyword>
<dbReference type="AlphaFoldDB" id="A0AAP0C4D5"/>
<proteinExistence type="predicted"/>
<sequence>MCPGQNFCEIPKVSRRFPFLLATNSDRAFQNPHSALPAECAHICSVLLAILPTESHVCQRPPSEAASNAPEFHPLHTFGDGMWGNLYIILNACSKFTAALIV</sequence>
<evidence type="ECO:0000313" key="1">
    <source>
        <dbReference type="EMBL" id="KAK8957742.1"/>
    </source>
</evidence>
<reference evidence="1 2" key="1">
    <citation type="journal article" date="2022" name="Nat. Plants">
        <title>Genomes of leafy and leafless Platanthera orchids illuminate the evolution of mycoheterotrophy.</title>
        <authorList>
            <person name="Li M.H."/>
            <person name="Liu K.W."/>
            <person name="Li Z."/>
            <person name="Lu H.C."/>
            <person name="Ye Q.L."/>
            <person name="Zhang D."/>
            <person name="Wang J.Y."/>
            <person name="Li Y.F."/>
            <person name="Zhong Z.M."/>
            <person name="Liu X."/>
            <person name="Yu X."/>
            <person name="Liu D.K."/>
            <person name="Tu X.D."/>
            <person name="Liu B."/>
            <person name="Hao Y."/>
            <person name="Liao X.Y."/>
            <person name="Jiang Y.T."/>
            <person name="Sun W.H."/>
            <person name="Chen J."/>
            <person name="Chen Y.Q."/>
            <person name="Ai Y."/>
            <person name="Zhai J.W."/>
            <person name="Wu S.S."/>
            <person name="Zhou Z."/>
            <person name="Hsiao Y.Y."/>
            <person name="Wu W.L."/>
            <person name="Chen Y.Y."/>
            <person name="Lin Y.F."/>
            <person name="Hsu J.L."/>
            <person name="Li C.Y."/>
            <person name="Wang Z.W."/>
            <person name="Zhao X."/>
            <person name="Zhong W.Y."/>
            <person name="Ma X.K."/>
            <person name="Ma L."/>
            <person name="Huang J."/>
            <person name="Chen G.Z."/>
            <person name="Huang M.Z."/>
            <person name="Huang L."/>
            <person name="Peng D.H."/>
            <person name="Luo Y.B."/>
            <person name="Zou S.Q."/>
            <person name="Chen S.P."/>
            <person name="Lan S."/>
            <person name="Tsai W.C."/>
            <person name="Van de Peer Y."/>
            <person name="Liu Z.J."/>
        </authorList>
    </citation>
    <scope>NUCLEOTIDE SEQUENCE [LARGE SCALE GENOMIC DNA]</scope>
    <source>
        <strain evidence="1">Lor287</strain>
    </source>
</reference>
<dbReference type="Proteomes" id="UP001418222">
    <property type="component" value="Unassembled WGS sequence"/>
</dbReference>
<comment type="caution">
    <text evidence="1">The sequence shown here is derived from an EMBL/GenBank/DDBJ whole genome shotgun (WGS) entry which is preliminary data.</text>
</comment>
<name>A0AAP0C4D5_9ASPA</name>
<organism evidence="1 2">
    <name type="scientific">Platanthera zijinensis</name>
    <dbReference type="NCBI Taxonomy" id="2320716"/>
    <lineage>
        <taxon>Eukaryota</taxon>
        <taxon>Viridiplantae</taxon>
        <taxon>Streptophyta</taxon>
        <taxon>Embryophyta</taxon>
        <taxon>Tracheophyta</taxon>
        <taxon>Spermatophyta</taxon>
        <taxon>Magnoliopsida</taxon>
        <taxon>Liliopsida</taxon>
        <taxon>Asparagales</taxon>
        <taxon>Orchidaceae</taxon>
        <taxon>Orchidoideae</taxon>
        <taxon>Orchideae</taxon>
        <taxon>Orchidinae</taxon>
        <taxon>Platanthera</taxon>
    </lineage>
</organism>
<dbReference type="EMBL" id="JBBWWQ010000001">
    <property type="protein sequence ID" value="KAK8957742.1"/>
    <property type="molecule type" value="Genomic_DNA"/>
</dbReference>
<gene>
    <name evidence="1" type="ORF">KSP39_PZI000264</name>
</gene>
<protein>
    <submittedName>
        <fullName evidence="1">Uncharacterized protein</fullName>
    </submittedName>
</protein>
<evidence type="ECO:0000313" key="2">
    <source>
        <dbReference type="Proteomes" id="UP001418222"/>
    </source>
</evidence>
<accession>A0AAP0C4D5</accession>